<keyword evidence="2" id="KW-0812">Transmembrane</keyword>
<evidence type="ECO:0000256" key="2">
    <source>
        <dbReference type="SAM" id="Phobius"/>
    </source>
</evidence>
<evidence type="ECO:0000313" key="3">
    <source>
        <dbReference type="EMBL" id="WPF89348.1"/>
    </source>
</evidence>
<dbReference type="AlphaFoldDB" id="A0AAF1C330"/>
<sequence>MNVYKSINHNYVFSRIILSTLLGSTIFSFGNLNVEAKNSLTVSNENQEQIDYLSKNLISLENTNNSIQYRKGGSNSDIPYIITPRYTLISDNTPTLHWNEVEGASSYLVKIQGGDINWQQEVKDTTVVYSGAEMLKSGIDYFVSVEADTGVSSLDDSGAKLGFRLITSEQSNSLQDAIAPIQTSNLSQEEKGIKLAEKYHQLNLNADAIAILEQLKAEGSKSAQVYRLLGDTYAKTGLNLLAEENYLTAIELESANNNLESVTEIQASLVGVKIMLGKLEEAEELNQQAQAGYSKLGNVDKGQELNRTLTALTQGNSENPIRTRGSSQQTNSAQNQIDQVVTPNFGNDWP</sequence>
<dbReference type="Gene3D" id="1.25.40.10">
    <property type="entry name" value="Tetratricopeptide repeat domain"/>
    <property type="match status" value="1"/>
</dbReference>
<organism evidence="3">
    <name type="scientific">Cyanobacterium aponinum AL20115</name>
    <dbReference type="NCBI Taxonomy" id="3090662"/>
    <lineage>
        <taxon>Bacteria</taxon>
        <taxon>Bacillati</taxon>
        <taxon>Cyanobacteriota</taxon>
        <taxon>Cyanophyceae</taxon>
        <taxon>Oscillatoriophycideae</taxon>
        <taxon>Chroococcales</taxon>
        <taxon>Geminocystaceae</taxon>
        <taxon>Cyanobacterium</taxon>
    </lineage>
</organism>
<name>A0AAF1C330_9CHRO</name>
<evidence type="ECO:0000256" key="1">
    <source>
        <dbReference type="SAM" id="MobiDB-lite"/>
    </source>
</evidence>
<keyword evidence="2" id="KW-1133">Transmembrane helix</keyword>
<proteinExistence type="predicted"/>
<feature type="region of interest" description="Disordered" evidence="1">
    <location>
        <begin position="311"/>
        <end position="350"/>
    </location>
</feature>
<dbReference type="EMBL" id="CP138348">
    <property type="protein sequence ID" value="WPF89348.1"/>
    <property type="molecule type" value="Genomic_DNA"/>
</dbReference>
<dbReference type="SUPFAM" id="SSF48452">
    <property type="entry name" value="TPR-like"/>
    <property type="match status" value="1"/>
</dbReference>
<protein>
    <submittedName>
        <fullName evidence="3">Tetratricopeptide repeat protein</fullName>
    </submittedName>
</protein>
<gene>
    <name evidence="3" type="ORF">SAY89_03465</name>
</gene>
<accession>A0AAF1C330</accession>
<keyword evidence="2" id="KW-0472">Membrane</keyword>
<feature type="transmembrane region" description="Helical" evidence="2">
    <location>
        <begin position="12"/>
        <end position="30"/>
    </location>
</feature>
<dbReference type="InterPro" id="IPR011990">
    <property type="entry name" value="TPR-like_helical_dom_sf"/>
</dbReference>
<reference evidence="3" key="1">
    <citation type="submission" date="2023-11" db="EMBL/GenBank/DDBJ databases">
        <title>Genome sequence of Cyanobacterium aponinum BCRC AL20115.</title>
        <authorList>
            <person name="Chang H.-Y."/>
            <person name="Lin K.-M."/>
            <person name="Hsueh H.-T."/>
            <person name="Chu H.-A."/>
            <person name="Kuo C.-H."/>
        </authorList>
    </citation>
    <scope>NUCLEOTIDE SEQUENCE</scope>
    <source>
        <strain evidence="3">AL20115</strain>
    </source>
</reference>
<dbReference type="RefSeq" id="WP_320001856.1">
    <property type="nucleotide sequence ID" value="NZ_CP138348.1"/>
</dbReference>